<dbReference type="Proteomes" id="UP000092565">
    <property type="component" value="Chromosome"/>
</dbReference>
<keyword evidence="1" id="KW-1133">Transmembrane helix</keyword>
<dbReference type="GO" id="GO:0004175">
    <property type="term" value="F:endopeptidase activity"/>
    <property type="evidence" value="ECO:0007669"/>
    <property type="project" value="UniProtKB-ARBA"/>
</dbReference>
<dbReference type="PANTHER" id="PTHR36435:SF1">
    <property type="entry name" value="CAAX AMINO TERMINAL PROTEASE FAMILY PROTEIN"/>
    <property type="match status" value="1"/>
</dbReference>
<gene>
    <name evidence="3" type="ORF">JL2886_01802</name>
    <name evidence="4" type="ORF">PXK24_17535</name>
</gene>
<proteinExistence type="predicted"/>
<evidence type="ECO:0000256" key="1">
    <source>
        <dbReference type="SAM" id="Phobius"/>
    </source>
</evidence>
<dbReference type="InterPro" id="IPR052710">
    <property type="entry name" value="CAAX_protease"/>
</dbReference>
<dbReference type="PANTHER" id="PTHR36435">
    <property type="entry name" value="SLR1288 PROTEIN"/>
    <property type="match status" value="1"/>
</dbReference>
<dbReference type="RefSeq" id="WP_065271644.1">
    <property type="nucleotide sequence ID" value="NZ_CP015124.1"/>
</dbReference>
<keyword evidence="5" id="KW-1185">Reference proteome</keyword>
<evidence type="ECO:0000313" key="6">
    <source>
        <dbReference type="Proteomes" id="UP001218364"/>
    </source>
</evidence>
<feature type="transmembrane region" description="Helical" evidence="1">
    <location>
        <begin position="68"/>
        <end position="90"/>
    </location>
</feature>
<evidence type="ECO:0000313" key="4">
    <source>
        <dbReference type="EMBL" id="MDE4167504.1"/>
    </source>
</evidence>
<evidence type="ECO:0000313" key="3">
    <source>
        <dbReference type="EMBL" id="ANP36710.1"/>
    </source>
</evidence>
<keyword evidence="3" id="KW-0645">Protease</keyword>
<feature type="domain" description="CAAX prenyl protease 2/Lysostaphin resistance protein A-like" evidence="2">
    <location>
        <begin position="146"/>
        <end position="242"/>
    </location>
</feature>
<dbReference type="EMBL" id="JARCJK010000010">
    <property type="protein sequence ID" value="MDE4167504.1"/>
    <property type="molecule type" value="Genomic_DNA"/>
</dbReference>
<feature type="transmembrane region" description="Helical" evidence="1">
    <location>
        <begin position="274"/>
        <end position="294"/>
    </location>
</feature>
<protein>
    <submittedName>
        <fullName evidence="3">CAAX amino terminal protease</fullName>
    </submittedName>
    <submittedName>
        <fullName evidence="4">Type II CAAX endopeptidase family protein</fullName>
    </submittedName>
</protein>
<dbReference type="Proteomes" id="UP001218364">
    <property type="component" value="Unassembled WGS sequence"/>
</dbReference>
<dbReference type="GO" id="GO:0080120">
    <property type="term" value="P:CAAX-box protein maturation"/>
    <property type="evidence" value="ECO:0007669"/>
    <property type="project" value="UniProtKB-ARBA"/>
</dbReference>
<dbReference type="GO" id="GO:0006508">
    <property type="term" value="P:proteolysis"/>
    <property type="evidence" value="ECO:0007669"/>
    <property type="project" value="UniProtKB-KW"/>
</dbReference>
<keyword evidence="1" id="KW-0812">Transmembrane</keyword>
<dbReference type="InterPro" id="IPR003675">
    <property type="entry name" value="Rce1/LyrA-like_dom"/>
</dbReference>
<dbReference type="PATRIC" id="fig|60890.4.peg.1759"/>
<feature type="transmembrane region" description="Helical" evidence="1">
    <location>
        <begin position="141"/>
        <end position="161"/>
    </location>
</feature>
<feature type="transmembrane region" description="Helical" evidence="1">
    <location>
        <begin position="23"/>
        <end position="56"/>
    </location>
</feature>
<feature type="transmembrane region" description="Helical" evidence="1">
    <location>
        <begin position="110"/>
        <end position="129"/>
    </location>
</feature>
<organism evidence="3 5">
    <name type="scientific">Phaeobacter gallaeciensis</name>
    <dbReference type="NCBI Taxonomy" id="60890"/>
    <lineage>
        <taxon>Bacteria</taxon>
        <taxon>Pseudomonadati</taxon>
        <taxon>Pseudomonadota</taxon>
        <taxon>Alphaproteobacteria</taxon>
        <taxon>Rhodobacterales</taxon>
        <taxon>Roseobacteraceae</taxon>
        <taxon>Phaeobacter</taxon>
    </lineage>
</organism>
<feature type="transmembrane region" description="Helical" evidence="1">
    <location>
        <begin position="206"/>
        <end position="225"/>
    </location>
</feature>
<dbReference type="EMBL" id="CP015124">
    <property type="protein sequence ID" value="ANP36710.1"/>
    <property type="molecule type" value="Genomic_DNA"/>
</dbReference>
<reference evidence="3 5" key="1">
    <citation type="submission" date="2016-04" db="EMBL/GenBank/DDBJ databases">
        <authorList>
            <person name="Evans L.H."/>
            <person name="Alamgir A."/>
            <person name="Owens N."/>
            <person name="Weber N.D."/>
            <person name="Virtaneva K."/>
            <person name="Barbian K."/>
            <person name="Babar A."/>
            <person name="Rosenke K."/>
        </authorList>
    </citation>
    <scope>NUCLEOTIDE SEQUENCE [LARGE SCALE GENOMIC DNA]</scope>
    <source>
        <strain evidence="3 5">JL2886</strain>
    </source>
</reference>
<dbReference type="OrthoDB" id="7171777at2"/>
<name>A0A1B0ZRE0_9RHOB</name>
<dbReference type="AlphaFoldDB" id="A0A1B0ZRE0"/>
<dbReference type="Pfam" id="PF02517">
    <property type="entry name" value="Rce1-like"/>
    <property type="match status" value="1"/>
</dbReference>
<accession>A0A1B0ZRE0</accession>
<evidence type="ECO:0000313" key="5">
    <source>
        <dbReference type="Proteomes" id="UP000092565"/>
    </source>
</evidence>
<feature type="transmembrane region" description="Helical" evidence="1">
    <location>
        <begin position="237"/>
        <end position="262"/>
    </location>
</feature>
<evidence type="ECO:0000259" key="2">
    <source>
        <dbReference type="Pfam" id="PF02517"/>
    </source>
</evidence>
<keyword evidence="3" id="KW-0378">Hydrolase</keyword>
<sequence length="296" mass="32267">MLNRQNYSAHEALVRSARRKPQLWRLGLGLVLIYLISFALSSIVLPLLAALFPGVWLQGLRDGSTPGAMLVLLGGFLFITVGVALCARLLQDRSFLSVVGHPRPLVRQFIRVSLYLLALGIALSLLPPYDMGEPLQPNLEPGLWLSLLPVSLLVVLIQTSAEEIVFRGYIQQGLAARFKSPAVWILGPSALFALGHYLPAEAGENALLITLWAGVFGCMMADLTARAGTLGPAIAVHFFNNVTALLVFASPTSLYGLSLYLMPYEMSDGAALRPWLAVDFAMMLVTWLTARLAIRR</sequence>
<reference evidence="4 6" key="2">
    <citation type="submission" date="2023-02" db="EMBL/GenBank/DDBJ databases">
        <title>Population genomics of bacteria associated with diatom.</title>
        <authorList>
            <person name="Xie J."/>
            <person name="Wang H."/>
        </authorList>
    </citation>
    <scope>NUCLEOTIDE SEQUENCE [LARGE SCALE GENOMIC DNA]</scope>
    <source>
        <strain evidence="4 6">PT47_8</strain>
    </source>
</reference>
<feature type="transmembrane region" description="Helical" evidence="1">
    <location>
        <begin position="182"/>
        <end position="200"/>
    </location>
</feature>
<keyword evidence="1" id="KW-0472">Membrane</keyword>